<dbReference type="RefSeq" id="WP_159434309.1">
    <property type="nucleotide sequence ID" value="NZ_FSRH01000009.1"/>
</dbReference>
<reference evidence="1 2" key="1">
    <citation type="submission" date="2014-03" db="EMBL/GenBank/DDBJ databases">
        <title>Genome sequence of Clostridium litorale W6, DSM 5388.</title>
        <authorList>
            <person name="Poehlein A."/>
            <person name="Jagirdar A."/>
            <person name="Khonsari B."/>
            <person name="Chibani C.M."/>
            <person name="Gutierrez Gutierrez D.A."/>
            <person name="Davydova E."/>
            <person name="Alghaithi H.S."/>
            <person name="Nair K.P."/>
            <person name="Dhamotharan K."/>
            <person name="Chandran L."/>
            <person name="G W."/>
            <person name="Daniel R."/>
        </authorList>
    </citation>
    <scope>NUCLEOTIDE SEQUENCE [LARGE SCALE GENOMIC DNA]</scope>
    <source>
        <strain evidence="1 2">W6</strain>
    </source>
</reference>
<dbReference type="Proteomes" id="UP000027946">
    <property type="component" value="Unassembled WGS sequence"/>
</dbReference>
<evidence type="ECO:0000313" key="1">
    <source>
        <dbReference type="EMBL" id="KDR96167.1"/>
    </source>
</evidence>
<name>A0A069RPS6_PEPLI</name>
<comment type="caution">
    <text evidence="1">The sequence shown here is derived from an EMBL/GenBank/DDBJ whole genome shotgun (WGS) entry which is preliminary data.</text>
</comment>
<keyword evidence="2" id="KW-1185">Reference proteome</keyword>
<accession>A0A069RPS6</accession>
<proteinExistence type="predicted"/>
<dbReference type="EMBL" id="JJMM01000004">
    <property type="protein sequence ID" value="KDR96167.1"/>
    <property type="molecule type" value="Genomic_DNA"/>
</dbReference>
<sequence>MIGKELEVLMAIDRFIEENSIRQIQPTYEKRPIYEIILTNRTFSIF</sequence>
<dbReference type="AlphaFoldDB" id="A0A069RPS6"/>
<evidence type="ECO:0000313" key="2">
    <source>
        <dbReference type="Proteomes" id="UP000027946"/>
    </source>
</evidence>
<protein>
    <submittedName>
        <fullName evidence="1">Uncharacterized protein</fullName>
    </submittedName>
</protein>
<gene>
    <name evidence="1" type="ORF">CLIT_4c00040</name>
</gene>
<organism evidence="1 2">
    <name type="scientific">Peptoclostridium litorale DSM 5388</name>
    <dbReference type="NCBI Taxonomy" id="1121324"/>
    <lineage>
        <taxon>Bacteria</taxon>
        <taxon>Bacillati</taxon>
        <taxon>Bacillota</taxon>
        <taxon>Clostridia</taxon>
        <taxon>Peptostreptococcales</taxon>
        <taxon>Peptoclostridiaceae</taxon>
        <taxon>Peptoclostridium</taxon>
    </lineage>
</organism>